<protein>
    <recommendedName>
        <fullName evidence="3">proline dehydrogenase</fullName>
        <ecNumber evidence="3">1.5.5.2</ecNumber>
    </recommendedName>
</protein>
<evidence type="ECO:0000256" key="9">
    <source>
        <dbReference type="ARBA" id="ARBA00048779"/>
    </source>
</evidence>
<dbReference type="GO" id="GO:0004657">
    <property type="term" value="F:proline dehydrogenase activity"/>
    <property type="evidence" value="ECO:0007669"/>
    <property type="project" value="UniProtKB-EC"/>
</dbReference>
<dbReference type="InterPro" id="IPR015659">
    <property type="entry name" value="Proline_oxidase"/>
</dbReference>
<keyword evidence="6" id="KW-0274">FAD</keyword>
<dbReference type="SUPFAM" id="SSF51730">
    <property type="entry name" value="FAD-linked oxidoreductase"/>
    <property type="match status" value="1"/>
</dbReference>
<dbReference type="Gene3D" id="3.20.20.220">
    <property type="match status" value="1"/>
</dbReference>
<feature type="domain" description="Proline dehydrogenase" evidence="10">
    <location>
        <begin position="45"/>
        <end position="302"/>
    </location>
</feature>
<evidence type="ECO:0000256" key="3">
    <source>
        <dbReference type="ARBA" id="ARBA00012695"/>
    </source>
</evidence>
<dbReference type="AlphaFoldDB" id="A0A381S0G7"/>
<reference evidence="11" key="1">
    <citation type="submission" date="2018-05" db="EMBL/GenBank/DDBJ databases">
        <authorList>
            <person name="Lanie J.A."/>
            <person name="Ng W.-L."/>
            <person name="Kazmierczak K.M."/>
            <person name="Andrzejewski T.M."/>
            <person name="Davidsen T.M."/>
            <person name="Wayne K.J."/>
            <person name="Tettelin H."/>
            <person name="Glass J.I."/>
            <person name="Rusch D."/>
            <person name="Podicherti R."/>
            <person name="Tsui H.-C.T."/>
            <person name="Winkler M.E."/>
        </authorList>
    </citation>
    <scope>NUCLEOTIDE SEQUENCE</scope>
</reference>
<proteinExistence type="predicted"/>
<comment type="pathway">
    <text evidence="2">Amino-acid degradation; L-proline degradation into L-glutamate; L-glutamate from L-proline: step 1/2.</text>
</comment>
<comment type="catalytic activity">
    <reaction evidence="9">
        <text>L-proline + a quinone = (S)-1-pyrroline-5-carboxylate + a quinol + H(+)</text>
        <dbReference type="Rhea" id="RHEA:23784"/>
        <dbReference type="ChEBI" id="CHEBI:15378"/>
        <dbReference type="ChEBI" id="CHEBI:17388"/>
        <dbReference type="ChEBI" id="CHEBI:24646"/>
        <dbReference type="ChEBI" id="CHEBI:60039"/>
        <dbReference type="ChEBI" id="CHEBI:132124"/>
        <dbReference type="EC" id="1.5.5.2"/>
    </reaction>
</comment>
<dbReference type="EMBL" id="UINC01002455">
    <property type="protein sequence ID" value="SUZ96861.1"/>
    <property type="molecule type" value="Genomic_DNA"/>
</dbReference>
<dbReference type="UniPathway" id="UPA00261">
    <property type="reaction ID" value="UER00373"/>
</dbReference>
<evidence type="ECO:0000256" key="4">
    <source>
        <dbReference type="ARBA" id="ARBA00022630"/>
    </source>
</evidence>
<dbReference type="PIRSF" id="PIRSF000196">
    <property type="entry name" value="Pro_dehydrog"/>
    <property type="match status" value="1"/>
</dbReference>
<evidence type="ECO:0000256" key="1">
    <source>
        <dbReference type="ARBA" id="ARBA00001974"/>
    </source>
</evidence>
<dbReference type="GO" id="GO:0010133">
    <property type="term" value="P:L-proline catabolic process to L-glutamate"/>
    <property type="evidence" value="ECO:0007669"/>
    <property type="project" value="UniProtKB-UniPathway"/>
</dbReference>
<evidence type="ECO:0000259" key="10">
    <source>
        <dbReference type="Pfam" id="PF01619"/>
    </source>
</evidence>
<evidence type="ECO:0000256" key="5">
    <source>
        <dbReference type="ARBA" id="ARBA00022741"/>
    </source>
</evidence>
<gene>
    <name evidence="11" type="ORF">METZ01_LOCUS49715</name>
</gene>
<evidence type="ECO:0000256" key="6">
    <source>
        <dbReference type="ARBA" id="ARBA00022827"/>
    </source>
</evidence>
<name>A0A381S0G7_9ZZZZ</name>
<keyword evidence="5" id="KW-0547">Nucleotide-binding</keyword>
<dbReference type="EC" id="1.5.5.2" evidence="3"/>
<organism evidence="11">
    <name type="scientific">marine metagenome</name>
    <dbReference type="NCBI Taxonomy" id="408172"/>
    <lineage>
        <taxon>unclassified sequences</taxon>
        <taxon>metagenomes</taxon>
        <taxon>ecological metagenomes</taxon>
    </lineage>
</organism>
<dbReference type="PANTHER" id="PTHR13914">
    <property type="entry name" value="PROLINE OXIDASE"/>
    <property type="match status" value="1"/>
</dbReference>
<sequence>MNPASIALLKMSESKAWERRISGWKTTRRVVERFMPGEDLDDAITAAQVLNRRGMATSLNPVGEHVHSTAEATEATDAYIEILSCIEGAQLNSNMSVKLSLLGVDLGFEIAVANLRRILETAKIYGSFVRIDMESSAYVDRTLEIHRQLRKRFTELGVVIQAYLRRSADDVEALIRQGASIRLVKGAYKEPADIAFENKDDVNRNFEHLTARMLEDDARANGVHLAVATHDRKLVEKTESLATDLGIEEGLEFQMLYGIARDLQDDTLAGQFPVRIYISYGPAWYPWFMRRLAERPANLSFFLRHLLR</sequence>
<evidence type="ECO:0000256" key="2">
    <source>
        <dbReference type="ARBA" id="ARBA00004739"/>
    </source>
</evidence>
<dbReference type="PANTHER" id="PTHR13914:SF0">
    <property type="entry name" value="PROLINE DEHYDROGENASE 1, MITOCHONDRIAL"/>
    <property type="match status" value="1"/>
</dbReference>
<evidence type="ECO:0000256" key="8">
    <source>
        <dbReference type="ARBA" id="ARBA00023062"/>
    </source>
</evidence>
<dbReference type="Pfam" id="PF01619">
    <property type="entry name" value="Pro_dh"/>
    <property type="match status" value="1"/>
</dbReference>
<keyword evidence="7" id="KW-0560">Oxidoreductase</keyword>
<evidence type="ECO:0000256" key="7">
    <source>
        <dbReference type="ARBA" id="ARBA00023002"/>
    </source>
</evidence>
<dbReference type="InterPro" id="IPR008219">
    <property type="entry name" value="PRODH_bac_arc"/>
</dbReference>
<evidence type="ECO:0000313" key="11">
    <source>
        <dbReference type="EMBL" id="SUZ96861.1"/>
    </source>
</evidence>
<dbReference type="InterPro" id="IPR029041">
    <property type="entry name" value="FAD-linked_oxidoreductase-like"/>
</dbReference>
<dbReference type="GO" id="GO:0000166">
    <property type="term" value="F:nucleotide binding"/>
    <property type="evidence" value="ECO:0007669"/>
    <property type="project" value="UniProtKB-KW"/>
</dbReference>
<dbReference type="InterPro" id="IPR002872">
    <property type="entry name" value="Proline_DH_dom"/>
</dbReference>
<accession>A0A381S0G7</accession>
<comment type="cofactor">
    <cofactor evidence="1">
        <name>FAD</name>
        <dbReference type="ChEBI" id="CHEBI:57692"/>
    </cofactor>
</comment>
<keyword evidence="8" id="KW-0642">Proline metabolism</keyword>
<keyword evidence="4" id="KW-0285">Flavoprotein</keyword>